<dbReference type="STRING" id="1798539.A2994_00495"/>
<dbReference type="InterPro" id="IPR024439">
    <property type="entry name" value="RNHCP"/>
</dbReference>
<dbReference type="Proteomes" id="UP000179010">
    <property type="component" value="Unassembled WGS sequence"/>
</dbReference>
<dbReference type="AlphaFoldDB" id="A0A1F4PN43"/>
<evidence type="ECO:0000259" key="1">
    <source>
        <dbReference type="Pfam" id="PF12647"/>
    </source>
</evidence>
<reference evidence="2 3" key="1">
    <citation type="journal article" date="2016" name="Nat. Commun.">
        <title>Thousands of microbial genomes shed light on interconnected biogeochemical processes in an aquifer system.</title>
        <authorList>
            <person name="Anantharaman K."/>
            <person name="Brown C.T."/>
            <person name="Hug L.A."/>
            <person name="Sharon I."/>
            <person name="Castelle C.J."/>
            <person name="Probst A.J."/>
            <person name="Thomas B.C."/>
            <person name="Singh A."/>
            <person name="Wilkins M.J."/>
            <person name="Karaoz U."/>
            <person name="Brodie E.L."/>
            <person name="Williams K.H."/>
            <person name="Hubbard S.S."/>
            <person name="Banfield J.F."/>
        </authorList>
    </citation>
    <scope>NUCLEOTIDE SEQUENCE [LARGE SCALE GENOMIC DNA]</scope>
</reference>
<dbReference type="EMBL" id="METE01000011">
    <property type="protein sequence ID" value="OGB85074.1"/>
    <property type="molecule type" value="Genomic_DNA"/>
</dbReference>
<name>A0A1F4PN43_UNCK3</name>
<feature type="domain" description="RNHCP" evidence="1">
    <location>
        <begin position="12"/>
        <end position="94"/>
    </location>
</feature>
<dbReference type="Pfam" id="PF12647">
    <property type="entry name" value="RNHCP"/>
    <property type="match status" value="1"/>
</dbReference>
<organism evidence="2 3">
    <name type="scientific">candidate division Kazan bacterium RIFCSPLOWO2_01_FULL_48_13</name>
    <dbReference type="NCBI Taxonomy" id="1798539"/>
    <lineage>
        <taxon>Bacteria</taxon>
        <taxon>Bacteria division Kazan-3B-28</taxon>
    </lineage>
</organism>
<evidence type="ECO:0000313" key="3">
    <source>
        <dbReference type="Proteomes" id="UP000179010"/>
    </source>
</evidence>
<sequence>MDKPKNFIRQPEDFICENCGEKVIGGGYTNHCPQCLYSRHVDNVPGDRANPCGGLMAPTGIELEHGEYVLTHKCLKCKVAKRNKTAPDDSFDELVRINQEFRV</sequence>
<protein>
    <recommendedName>
        <fullName evidence="1">RNHCP domain-containing protein</fullName>
    </recommendedName>
</protein>
<comment type="caution">
    <text evidence="2">The sequence shown here is derived from an EMBL/GenBank/DDBJ whole genome shotgun (WGS) entry which is preliminary data.</text>
</comment>
<gene>
    <name evidence="2" type="ORF">A2994_00495</name>
</gene>
<evidence type="ECO:0000313" key="2">
    <source>
        <dbReference type="EMBL" id="OGB85074.1"/>
    </source>
</evidence>
<proteinExistence type="predicted"/>
<accession>A0A1F4PN43</accession>